<evidence type="ECO:0000259" key="2">
    <source>
        <dbReference type="Pfam" id="PF20732"/>
    </source>
</evidence>
<protein>
    <submittedName>
        <fullName evidence="3">DUF1343 domain-containing protein</fullName>
    </submittedName>
</protein>
<keyword evidence="4" id="KW-1185">Reference proteome</keyword>
<name>A0ABX2IGJ8_BLAHA</name>
<organism evidence="3 4">
    <name type="scientific">Blautia hansenii</name>
    <name type="common">Ruminococcus hansenii</name>
    <dbReference type="NCBI Taxonomy" id="1322"/>
    <lineage>
        <taxon>Bacteria</taxon>
        <taxon>Bacillati</taxon>
        <taxon>Bacillota</taxon>
        <taxon>Clostridia</taxon>
        <taxon>Lachnospirales</taxon>
        <taxon>Lachnospiraceae</taxon>
        <taxon>Blautia</taxon>
    </lineage>
</organism>
<feature type="domain" description="Peptidoglycan beta-N-acetylmuramidase NamZ N-terminal" evidence="1">
    <location>
        <begin position="22"/>
        <end position="220"/>
    </location>
</feature>
<accession>A0ABX2IGJ8</accession>
<evidence type="ECO:0000313" key="4">
    <source>
        <dbReference type="Proteomes" id="UP000822142"/>
    </source>
</evidence>
<gene>
    <name evidence="3" type="ORF">G5A70_14925</name>
</gene>
<evidence type="ECO:0000313" key="3">
    <source>
        <dbReference type="EMBL" id="NSJ87432.1"/>
    </source>
</evidence>
<dbReference type="PANTHER" id="PTHR42915">
    <property type="entry name" value="HYPOTHETICAL 460 KDA PROTEIN IN FEUA-SIGW INTERGENIC REGION [PRECURSOR]"/>
    <property type="match status" value="1"/>
</dbReference>
<dbReference type="InterPro" id="IPR048503">
    <property type="entry name" value="NamZ_C"/>
</dbReference>
<dbReference type="Proteomes" id="UP000822142">
    <property type="component" value="Unassembled WGS sequence"/>
</dbReference>
<reference evidence="3 4" key="1">
    <citation type="journal article" date="2020" name="Cell Host Microbe">
        <title>Functional and Genomic Variation between Human-Derived Isolates of Lachnospiraceae Reveals Inter- and Intra-Species Diversity.</title>
        <authorList>
            <person name="Sorbara M.T."/>
            <person name="Littmann E.R."/>
            <person name="Fontana E."/>
            <person name="Moody T.U."/>
            <person name="Kohout C.E."/>
            <person name="Gjonbalaj M."/>
            <person name="Eaton V."/>
            <person name="Seok R."/>
            <person name="Leiner I.M."/>
            <person name="Pamer E.G."/>
        </authorList>
    </citation>
    <scope>NUCLEOTIDE SEQUENCE [LARGE SCALE GENOMIC DNA]</scope>
    <source>
        <strain evidence="3 4">MSK.15.26</strain>
    </source>
</reference>
<feature type="domain" description="Peptidoglycan beta-N-acetylmuramidase NamZ C-terminal" evidence="2">
    <location>
        <begin position="224"/>
        <end position="379"/>
    </location>
</feature>
<proteinExistence type="predicted"/>
<dbReference type="InterPro" id="IPR008302">
    <property type="entry name" value="NamZ"/>
</dbReference>
<dbReference type="Gene3D" id="3.90.1150.140">
    <property type="match status" value="1"/>
</dbReference>
<dbReference type="Pfam" id="PF07075">
    <property type="entry name" value="NamZ_N"/>
    <property type="match status" value="1"/>
</dbReference>
<evidence type="ECO:0000259" key="1">
    <source>
        <dbReference type="Pfam" id="PF07075"/>
    </source>
</evidence>
<dbReference type="Gene3D" id="3.40.50.12170">
    <property type="entry name" value="Uncharacterised protein PF07075, DUF1343"/>
    <property type="match status" value="1"/>
</dbReference>
<dbReference type="Pfam" id="PF20732">
    <property type="entry name" value="NamZ_C"/>
    <property type="match status" value="1"/>
</dbReference>
<sequence length="380" mass="42783">MVRNGIDCIEKYDALFQGKRLGLITSVSGVNRKLKSSIDILAERYEVRALFSPEHGVRGNVDAGGVVADAVDAYTGIPVYSLYRTDSKRLTKEMLEQVDSIVYDIQDIGVRYYTFIWTMYYAMQSCEESGKELIILDRFNPLGGKVEGNVLQNGYESFIGAYPVCMRYGLTVGELAGMIYQEQDYHFPISVVKVEGWNHDMLFPETGNIWVMPSMGIPRFETALVYTGTCLFEGTNLSEGRGTTAPFEIIGAPYVDAYRFSQHMNSKNLPGVLFRPVYFTPSASKHAQEACEGIQVHVTNYRSYEAAATGVILLKAFQECYPKDFSFLPPFREGGRRSVELLFGSSKIMGSAENILELLGTYEKDSQEFQKRKTAYHLYD</sequence>
<dbReference type="InterPro" id="IPR048502">
    <property type="entry name" value="NamZ_N"/>
</dbReference>
<dbReference type="EMBL" id="JAAITA010000036">
    <property type="protein sequence ID" value="NSJ87432.1"/>
    <property type="molecule type" value="Genomic_DNA"/>
</dbReference>
<dbReference type="RefSeq" id="WP_147577735.1">
    <property type="nucleotide sequence ID" value="NZ_JAAITA010000036.1"/>
</dbReference>
<dbReference type="PANTHER" id="PTHR42915:SF1">
    <property type="entry name" value="PEPTIDOGLYCAN BETA-N-ACETYLMURAMIDASE NAMZ"/>
    <property type="match status" value="1"/>
</dbReference>
<comment type="caution">
    <text evidence="3">The sequence shown here is derived from an EMBL/GenBank/DDBJ whole genome shotgun (WGS) entry which is preliminary data.</text>
</comment>
<dbReference type="PIRSF" id="PIRSF016719">
    <property type="entry name" value="UCP016719"/>
    <property type="match status" value="1"/>
</dbReference>